<evidence type="ECO:0000259" key="5">
    <source>
        <dbReference type="SMART" id="SM00646"/>
    </source>
</evidence>
<feature type="domain" description="MurNAc-LAA" evidence="5">
    <location>
        <begin position="97"/>
        <end position="257"/>
    </location>
</feature>
<dbReference type="FunFam" id="3.40.630.40:FF:000005">
    <property type="entry name" value="N-acetylmuramoyl-L-alanine amidase (AmiA)"/>
    <property type="match status" value="1"/>
</dbReference>
<sequence length="410" mass="46428">MNYMKKNIFHILYIICFLLIFGQSENGQAAAQKQFTVVIDAGHGGNDPGAIGKRGREKNINLNVALKLGQFIENNCNDTRVVYTRKKDTFVPLHRRAEIANNAKADLFISIHTNSLASRNSKVSGTETYTLGLHRTQENLEVAKKENSVILIEDDYKQRYAGFNPNSAESYIIFEFLQDKYLSQSVNFASMIQKQFRQSARRIDKGVHQAGFLVLRETSMPSVLIELGYITNPNEEAYLLSEQGSSALAKSIYQAFLNYKQHSRKSATAVSPVSEPEEDIETPESEPQQTNIESMQSPSPVASKPSEKNTTATSKKTETDNKPVFKIQILTSDRILPAQSRLFKGLSPVSRYKENGIYKYTYGESTDYNRILRLKRSKVDGKFKDAFIIAFKNGEKMNINQAIREFKKNR</sequence>
<evidence type="ECO:0000256" key="2">
    <source>
        <dbReference type="ARBA" id="ARBA00011901"/>
    </source>
</evidence>
<dbReference type="InterPro" id="IPR002508">
    <property type="entry name" value="MurNAc-LAA_cat"/>
</dbReference>
<feature type="compositionally biased region" description="Polar residues" evidence="4">
    <location>
        <begin position="288"/>
        <end position="300"/>
    </location>
</feature>
<evidence type="ECO:0000256" key="4">
    <source>
        <dbReference type="SAM" id="MobiDB-lite"/>
    </source>
</evidence>
<organism evidence="6 7">
    <name type="scientific">Phocaeicola coprocola CAG:162</name>
    <dbReference type="NCBI Taxonomy" id="1263040"/>
    <lineage>
        <taxon>Bacteria</taxon>
        <taxon>Pseudomonadati</taxon>
        <taxon>Bacteroidota</taxon>
        <taxon>Bacteroidia</taxon>
        <taxon>Bacteroidales</taxon>
        <taxon>Bacteroidaceae</taxon>
        <taxon>Phocaeicola</taxon>
    </lineage>
</organism>
<feature type="region of interest" description="Disordered" evidence="4">
    <location>
        <begin position="267"/>
        <end position="319"/>
    </location>
</feature>
<dbReference type="PANTHER" id="PTHR30404:SF0">
    <property type="entry name" value="N-ACETYLMURAMOYL-L-ALANINE AMIDASE AMIC"/>
    <property type="match status" value="1"/>
</dbReference>
<name>R6CDS2_9BACT</name>
<gene>
    <name evidence="6" type="ORF">BN509_02016</name>
</gene>
<accession>R6CDS2</accession>
<dbReference type="CDD" id="cd02696">
    <property type="entry name" value="MurNAc-LAA"/>
    <property type="match status" value="1"/>
</dbReference>
<dbReference type="EMBL" id="CBCJ010000132">
    <property type="protein sequence ID" value="CDA71044.1"/>
    <property type="molecule type" value="Genomic_DNA"/>
</dbReference>
<dbReference type="Proteomes" id="UP000018362">
    <property type="component" value="Unassembled WGS sequence"/>
</dbReference>
<evidence type="ECO:0000313" key="6">
    <source>
        <dbReference type="EMBL" id="CDA71044.1"/>
    </source>
</evidence>
<comment type="catalytic activity">
    <reaction evidence="1">
        <text>Hydrolyzes the link between N-acetylmuramoyl residues and L-amino acid residues in certain cell-wall glycopeptides.</text>
        <dbReference type="EC" id="3.5.1.28"/>
    </reaction>
</comment>
<keyword evidence="3" id="KW-0378">Hydrolase</keyword>
<comment type="caution">
    <text evidence="6">The sequence shown here is derived from an EMBL/GenBank/DDBJ whole genome shotgun (WGS) entry which is preliminary data.</text>
</comment>
<dbReference type="EC" id="3.5.1.28" evidence="2"/>
<dbReference type="PANTHER" id="PTHR30404">
    <property type="entry name" value="N-ACETYLMURAMOYL-L-ALANINE AMIDASE"/>
    <property type="match status" value="1"/>
</dbReference>
<dbReference type="SUPFAM" id="SSF53187">
    <property type="entry name" value="Zn-dependent exopeptidases"/>
    <property type="match status" value="1"/>
</dbReference>
<dbReference type="InterPro" id="IPR050695">
    <property type="entry name" value="N-acetylmuramoyl_amidase_3"/>
</dbReference>
<dbReference type="Gene3D" id="3.40.630.40">
    <property type="entry name" value="Zn-dependent exopeptidases"/>
    <property type="match status" value="1"/>
</dbReference>
<protein>
    <recommendedName>
        <fullName evidence="2">N-acetylmuramoyl-L-alanine amidase</fullName>
        <ecNumber evidence="2">3.5.1.28</ecNumber>
    </recommendedName>
</protein>
<dbReference type="AlphaFoldDB" id="R6CDS2"/>
<dbReference type="GO" id="GO:0008745">
    <property type="term" value="F:N-acetylmuramoyl-L-alanine amidase activity"/>
    <property type="evidence" value="ECO:0007669"/>
    <property type="project" value="UniProtKB-EC"/>
</dbReference>
<evidence type="ECO:0000256" key="3">
    <source>
        <dbReference type="ARBA" id="ARBA00022801"/>
    </source>
</evidence>
<evidence type="ECO:0000313" key="7">
    <source>
        <dbReference type="Proteomes" id="UP000018362"/>
    </source>
</evidence>
<dbReference type="GO" id="GO:0009253">
    <property type="term" value="P:peptidoglycan catabolic process"/>
    <property type="evidence" value="ECO:0007669"/>
    <property type="project" value="InterPro"/>
</dbReference>
<proteinExistence type="predicted"/>
<evidence type="ECO:0000256" key="1">
    <source>
        <dbReference type="ARBA" id="ARBA00001561"/>
    </source>
</evidence>
<dbReference type="SMART" id="SM00646">
    <property type="entry name" value="Ami_3"/>
    <property type="match status" value="1"/>
</dbReference>
<dbReference type="GO" id="GO:0030288">
    <property type="term" value="C:outer membrane-bounded periplasmic space"/>
    <property type="evidence" value="ECO:0007669"/>
    <property type="project" value="TreeGrafter"/>
</dbReference>
<reference evidence="6" key="1">
    <citation type="submission" date="2012-11" db="EMBL/GenBank/DDBJ databases">
        <title>Dependencies among metagenomic species, viruses, plasmids and units of genetic variation.</title>
        <authorList>
            <person name="Nielsen H.B."/>
            <person name="Almeida M."/>
            <person name="Juncker A.S."/>
            <person name="Rasmussen S."/>
            <person name="Li J."/>
            <person name="Sunagawa S."/>
            <person name="Plichta D."/>
            <person name="Gautier L."/>
            <person name="Le Chatelier E."/>
            <person name="Peletier E."/>
            <person name="Bonde I."/>
            <person name="Nielsen T."/>
            <person name="Manichanh C."/>
            <person name="Arumugam M."/>
            <person name="Batto J."/>
            <person name="Santos M.B.Q.D."/>
            <person name="Blom N."/>
            <person name="Borruel N."/>
            <person name="Burgdorf K.S."/>
            <person name="Boumezbeur F."/>
            <person name="Casellas F."/>
            <person name="Dore J."/>
            <person name="Guarner F."/>
            <person name="Hansen T."/>
            <person name="Hildebrand F."/>
            <person name="Kaas R.S."/>
            <person name="Kennedy S."/>
            <person name="Kristiansen K."/>
            <person name="Kultima J.R."/>
            <person name="Leonard P."/>
            <person name="Levenez F."/>
            <person name="Lund O."/>
            <person name="Moumen B."/>
            <person name="Le Paslier D."/>
            <person name="Pons N."/>
            <person name="Pedersen O."/>
            <person name="Prifti E."/>
            <person name="Qin J."/>
            <person name="Raes J."/>
            <person name="Tap J."/>
            <person name="Tims S."/>
            <person name="Ussery D.W."/>
            <person name="Yamada T."/>
            <person name="MetaHit consortium"/>
            <person name="Renault P."/>
            <person name="Sicheritz-Ponten T."/>
            <person name="Bork P."/>
            <person name="Wang J."/>
            <person name="Brunak S."/>
            <person name="Ehrlich S.D."/>
        </authorList>
    </citation>
    <scope>NUCLEOTIDE SEQUENCE [LARGE SCALE GENOMIC DNA]</scope>
</reference>
<dbReference type="Pfam" id="PF01520">
    <property type="entry name" value="Amidase_3"/>
    <property type="match status" value="1"/>
</dbReference>
<feature type="compositionally biased region" description="Acidic residues" evidence="4">
    <location>
        <begin position="275"/>
        <end position="284"/>
    </location>
</feature>